<comment type="caution">
    <text evidence="8">The sequence shown here is derived from an EMBL/GenBank/DDBJ whole genome shotgun (WGS) entry which is preliminary data.</text>
</comment>
<comment type="catalytic activity">
    <reaction evidence="7">
        <text>a peptidoglycan chain = a peptidoglycan chain with N-acetyl-1,6-anhydromuramyl-[peptide] at the reducing end + a peptidoglycan chain with N-acetylglucosamine at the non-reducing end.</text>
        <dbReference type="EC" id="4.2.2.29"/>
    </reaction>
</comment>
<evidence type="ECO:0000256" key="1">
    <source>
        <dbReference type="ARBA" id="ARBA00022475"/>
    </source>
</evidence>
<dbReference type="EMBL" id="MGFQ01000019">
    <property type="protein sequence ID" value="OGM09868.1"/>
    <property type="molecule type" value="Genomic_DNA"/>
</dbReference>
<dbReference type="Gene3D" id="3.30.1490.480">
    <property type="entry name" value="Endolytic murein transglycosylase"/>
    <property type="match status" value="1"/>
</dbReference>
<evidence type="ECO:0000256" key="3">
    <source>
        <dbReference type="ARBA" id="ARBA00022989"/>
    </source>
</evidence>
<dbReference type="Pfam" id="PF02618">
    <property type="entry name" value="YceG"/>
    <property type="match status" value="1"/>
</dbReference>
<evidence type="ECO:0000313" key="9">
    <source>
        <dbReference type="Proteomes" id="UP000176939"/>
    </source>
</evidence>
<name>A0A1F7X665_9BACT</name>
<keyword evidence="6 7" id="KW-0961">Cell wall biogenesis/degradation</keyword>
<dbReference type="EC" id="4.2.2.29" evidence="7"/>
<evidence type="ECO:0000256" key="6">
    <source>
        <dbReference type="ARBA" id="ARBA00023316"/>
    </source>
</evidence>
<feature type="site" description="Important for catalytic activity" evidence="7">
    <location>
        <position position="210"/>
    </location>
</feature>
<dbReference type="GO" id="GO:0071555">
    <property type="term" value="P:cell wall organization"/>
    <property type="evidence" value="ECO:0007669"/>
    <property type="project" value="UniProtKB-KW"/>
</dbReference>
<dbReference type="GO" id="GO:0009252">
    <property type="term" value="P:peptidoglycan biosynthetic process"/>
    <property type="evidence" value="ECO:0007669"/>
    <property type="project" value="UniProtKB-UniRule"/>
</dbReference>
<evidence type="ECO:0000256" key="5">
    <source>
        <dbReference type="ARBA" id="ARBA00023239"/>
    </source>
</evidence>
<accession>A0A1F7X665</accession>
<dbReference type="NCBIfam" id="TIGR00247">
    <property type="entry name" value="endolytic transglycosylase MltG"/>
    <property type="match status" value="1"/>
</dbReference>
<comment type="function">
    <text evidence="7">Functions as a peptidoglycan terminase that cleaves nascent peptidoglycan strands endolytically to terminate their elongation.</text>
</comment>
<dbReference type="PANTHER" id="PTHR30518:SF2">
    <property type="entry name" value="ENDOLYTIC MUREIN TRANSGLYCOSYLASE"/>
    <property type="match status" value="1"/>
</dbReference>
<dbReference type="Proteomes" id="UP000176939">
    <property type="component" value="Unassembled WGS sequence"/>
</dbReference>
<dbReference type="GO" id="GO:0008932">
    <property type="term" value="F:lytic endotransglycosylase activity"/>
    <property type="evidence" value="ECO:0007669"/>
    <property type="project" value="UniProtKB-UniRule"/>
</dbReference>
<comment type="similarity">
    <text evidence="7">Belongs to the transglycosylase MltG family.</text>
</comment>
<organism evidence="8 9">
    <name type="scientific">Candidatus Woesebacteria bacterium RBG_13_36_22</name>
    <dbReference type="NCBI Taxonomy" id="1802478"/>
    <lineage>
        <taxon>Bacteria</taxon>
        <taxon>Candidatus Woeseibacteriota</taxon>
    </lineage>
</organism>
<proteinExistence type="inferred from homology"/>
<comment type="subcellular location">
    <subcellularLocation>
        <location evidence="7">Cell membrane</location>
        <topology evidence="7">Single-pass membrane protein</topology>
    </subcellularLocation>
</comment>
<evidence type="ECO:0000256" key="7">
    <source>
        <dbReference type="HAMAP-Rule" id="MF_02065"/>
    </source>
</evidence>
<evidence type="ECO:0000313" key="8">
    <source>
        <dbReference type="EMBL" id="OGM09868.1"/>
    </source>
</evidence>
<evidence type="ECO:0000256" key="4">
    <source>
        <dbReference type="ARBA" id="ARBA00023136"/>
    </source>
</evidence>
<dbReference type="InterPro" id="IPR003770">
    <property type="entry name" value="MLTG-like"/>
</dbReference>
<protein>
    <recommendedName>
        <fullName evidence="7">Endolytic murein transglycosylase</fullName>
        <ecNumber evidence="7">4.2.2.29</ecNumber>
    </recommendedName>
    <alternativeName>
        <fullName evidence="7">Peptidoglycan lytic transglycosylase</fullName>
    </alternativeName>
    <alternativeName>
        <fullName evidence="7">Peptidoglycan polymerization terminase</fullName>
    </alternativeName>
</protein>
<keyword evidence="4 7" id="KW-0472">Membrane</keyword>
<gene>
    <name evidence="7" type="primary">mltG</name>
    <name evidence="8" type="ORF">A2Z67_03655</name>
</gene>
<reference evidence="8 9" key="1">
    <citation type="journal article" date="2016" name="Nat. Commun.">
        <title>Thousands of microbial genomes shed light on interconnected biogeochemical processes in an aquifer system.</title>
        <authorList>
            <person name="Anantharaman K."/>
            <person name="Brown C.T."/>
            <person name="Hug L.A."/>
            <person name="Sharon I."/>
            <person name="Castelle C.J."/>
            <person name="Probst A.J."/>
            <person name="Thomas B.C."/>
            <person name="Singh A."/>
            <person name="Wilkins M.J."/>
            <person name="Karaoz U."/>
            <person name="Brodie E.L."/>
            <person name="Williams K.H."/>
            <person name="Hubbard S.S."/>
            <person name="Banfield J.F."/>
        </authorList>
    </citation>
    <scope>NUCLEOTIDE SEQUENCE [LARGE SCALE GENOMIC DNA]</scope>
</reference>
<sequence length="336" mass="38054">MKRLAFILAVPIILVVVLLSFSFIWWNQNSQPVSLNSETSRFVIPKGYGASQTAQKLFEQNLIKSTLAFKIYVQLRDFSGNIQAGEYDLSQNFSLPKLVETLLKGPTSVWTTIPEGLRREEIGIRFAQSLIKEKDQQEIFLNDFLQNTKGKEGFLFPDTYLFPRDMSGEKVANFMKSTFDNRISAFSKDIDSGSLNLNQIVTLASLIEREAKGIEERPTIAGILIKRAEAGWPLQVDASVQYAVGTNKCQASIDTNCNWWPILTKEDLEINSRFNTYKYSGFPPAPVSNPGLSSIKAAVFPQDSPYWFYLHDKDGNIHFAKTIEEHNENIRTYLGK</sequence>
<feature type="transmembrane region" description="Helical" evidence="7">
    <location>
        <begin position="7"/>
        <end position="26"/>
    </location>
</feature>
<dbReference type="GO" id="GO:0005886">
    <property type="term" value="C:plasma membrane"/>
    <property type="evidence" value="ECO:0007669"/>
    <property type="project" value="UniProtKB-SubCell"/>
</dbReference>
<keyword evidence="2 7" id="KW-0812">Transmembrane</keyword>
<evidence type="ECO:0000256" key="2">
    <source>
        <dbReference type="ARBA" id="ARBA00022692"/>
    </source>
</evidence>
<keyword evidence="5 7" id="KW-0456">Lyase</keyword>
<keyword evidence="1 7" id="KW-1003">Cell membrane</keyword>
<dbReference type="HAMAP" id="MF_02065">
    <property type="entry name" value="MltG"/>
    <property type="match status" value="1"/>
</dbReference>
<dbReference type="PANTHER" id="PTHR30518">
    <property type="entry name" value="ENDOLYTIC MUREIN TRANSGLYCOSYLASE"/>
    <property type="match status" value="1"/>
</dbReference>
<keyword evidence="3 7" id="KW-1133">Transmembrane helix</keyword>
<dbReference type="AlphaFoldDB" id="A0A1F7X665"/>